<dbReference type="Proteomes" id="UP000287651">
    <property type="component" value="Unassembled WGS sequence"/>
</dbReference>
<reference evidence="2 3" key="1">
    <citation type="journal article" date="2014" name="Agronomy (Basel)">
        <title>A Draft Genome Sequence for Ensete ventricosum, the Drought-Tolerant Tree Against Hunger.</title>
        <authorList>
            <person name="Harrison J."/>
            <person name="Moore K.A."/>
            <person name="Paszkiewicz K."/>
            <person name="Jones T."/>
            <person name="Grant M."/>
            <person name="Ambacheew D."/>
            <person name="Muzemil S."/>
            <person name="Studholme D.J."/>
        </authorList>
    </citation>
    <scope>NUCLEOTIDE SEQUENCE [LARGE SCALE GENOMIC DNA]</scope>
</reference>
<name>A0A427ASC5_ENSVE</name>
<sequence>MPQLRHSPRGCRASPRALRCALVSPQLVSLSQDRIRNHPIRVGFRSRQHEISFTYKKGGKKEMGITRYLHLFHSGRRRTKRETKNREEKKRTHCRNHRKIGVDPPSATLRLAGTPAFRLLFPVVVGIPRTQALRPSSSATRTEPLGVGIGIIEIRTASLNDSLDDAIVI</sequence>
<accession>A0A427ASC5</accession>
<comment type="caution">
    <text evidence="2">The sequence shown here is derived from an EMBL/GenBank/DDBJ whole genome shotgun (WGS) entry which is preliminary data.</text>
</comment>
<evidence type="ECO:0000313" key="2">
    <source>
        <dbReference type="EMBL" id="RRT79152.1"/>
    </source>
</evidence>
<proteinExistence type="predicted"/>
<evidence type="ECO:0000313" key="3">
    <source>
        <dbReference type="Proteomes" id="UP000287651"/>
    </source>
</evidence>
<protein>
    <submittedName>
        <fullName evidence="2">Uncharacterized protein</fullName>
    </submittedName>
</protein>
<dbReference type="AlphaFoldDB" id="A0A427ASC5"/>
<evidence type="ECO:0000256" key="1">
    <source>
        <dbReference type="SAM" id="MobiDB-lite"/>
    </source>
</evidence>
<feature type="region of interest" description="Disordered" evidence="1">
    <location>
        <begin position="76"/>
        <end position="101"/>
    </location>
</feature>
<gene>
    <name evidence="2" type="ORF">B296_00025862</name>
</gene>
<organism evidence="2 3">
    <name type="scientific">Ensete ventricosum</name>
    <name type="common">Abyssinian banana</name>
    <name type="synonym">Musa ensete</name>
    <dbReference type="NCBI Taxonomy" id="4639"/>
    <lineage>
        <taxon>Eukaryota</taxon>
        <taxon>Viridiplantae</taxon>
        <taxon>Streptophyta</taxon>
        <taxon>Embryophyta</taxon>
        <taxon>Tracheophyta</taxon>
        <taxon>Spermatophyta</taxon>
        <taxon>Magnoliopsida</taxon>
        <taxon>Liliopsida</taxon>
        <taxon>Zingiberales</taxon>
        <taxon>Musaceae</taxon>
        <taxon>Ensete</taxon>
    </lineage>
</organism>
<dbReference type="EMBL" id="AMZH03001482">
    <property type="protein sequence ID" value="RRT79152.1"/>
    <property type="molecule type" value="Genomic_DNA"/>
</dbReference>